<gene>
    <name evidence="6" type="ORF">M427DRAFT_64740</name>
</gene>
<feature type="transmembrane region" description="Helical" evidence="3">
    <location>
        <begin position="245"/>
        <end position="267"/>
    </location>
</feature>
<dbReference type="Proteomes" id="UP000070544">
    <property type="component" value="Unassembled WGS sequence"/>
</dbReference>
<dbReference type="CDD" id="cd05911">
    <property type="entry name" value="Firefly_Luc_like"/>
    <property type="match status" value="1"/>
</dbReference>
<dbReference type="PANTHER" id="PTHR24096:SF149">
    <property type="entry name" value="AMP-BINDING DOMAIN-CONTAINING PROTEIN-RELATED"/>
    <property type="match status" value="1"/>
</dbReference>
<dbReference type="SUPFAM" id="SSF56801">
    <property type="entry name" value="Acetyl-CoA synthetase-like"/>
    <property type="match status" value="1"/>
</dbReference>
<dbReference type="PANTHER" id="PTHR24096">
    <property type="entry name" value="LONG-CHAIN-FATTY-ACID--COA LIGASE"/>
    <property type="match status" value="1"/>
</dbReference>
<dbReference type="OrthoDB" id="1898221at2759"/>
<dbReference type="Gene3D" id="3.30.300.30">
    <property type="match status" value="1"/>
</dbReference>
<dbReference type="AlphaFoldDB" id="A0A138ZXT2"/>
<accession>A0A138ZXT2</accession>
<dbReference type="Pfam" id="PF00501">
    <property type="entry name" value="AMP-binding"/>
    <property type="match status" value="1"/>
</dbReference>
<evidence type="ECO:0000256" key="1">
    <source>
        <dbReference type="ARBA" id="ARBA00006432"/>
    </source>
</evidence>
<proteinExistence type="inferred from homology"/>
<dbReference type="STRING" id="1344416.A0A138ZXT2"/>
<dbReference type="InterPro" id="IPR000873">
    <property type="entry name" value="AMP-dep_synth/lig_dom"/>
</dbReference>
<evidence type="ECO:0000259" key="4">
    <source>
        <dbReference type="Pfam" id="PF00501"/>
    </source>
</evidence>
<organism evidence="6 7">
    <name type="scientific">Gonapodya prolifera (strain JEL478)</name>
    <name type="common">Monoblepharis prolifera</name>
    <dbReference type="NCBI Taxonomy" id="1344416"/>
    <lineage>
        <taxon>Eukaryota</taxon>
        <taxon>Fungi</taxon>
        <taxon>Fungi incertae sedis</taxon>
        <taxon>Chytridiomycota</taxon>
        <taxon>Chytridiomycota incertae sedis</taxon>
        <taxon>Monoblepharidomycetes</taxon>
        <taxon>Monoblepharidales</taxon>
        <taxon>Gonapodyaceae</taxon>
        <taxon>Gonapodya</taxon>
    </lineage>
</organism>
<dbReference type="InterPro" id="IPR020845">
    <property type="entry name" value="AMP-binding_CS"/>
</dbReference>
<evidence type="ECO:0000313" key="7">
    <source>
        <dbReference type="Proteomes" id="UP000070544"/>
    </source>
</evidence>
<evidence type="ECO:0000256" key="2">
    <source>
        <dbReference type="ARBA" id="ARBA00022598"/>
    </source>
</evidence>
<evidence type="ECO:0000256" key="3">
    <source>
        <dbReference type="SAM" id="Phobius"/>
    </source>
</evidence>
<keyword evidence="3" id="KW-0472">Membrane</keyword>
<reference evidence="6 7" key="1">
    <citation type="journal article" date="2015" name="Genome Biol. Evol.">
        <title>Phylogenomic analyses indicate that early fungi evolved digesting cell walls of algal ancestors of land plants.</title>
        <authorList>
            <person name="Chang Y."/>
            <person name="Wang S."/>
            <person name="Sekimoto S."/>
            <person name="Aerts A.L."/>
            <person name="Choi C."/>
            <person name="Clum A."/>
            <person name="LaButti K.M."/>
            <person name="Lindquist E.A."/>
            <person name="Yee Ngan C."/>
            <person name="Ohm R.A."/>
            <person name="Salamov A.A."/>
            <person name="Grigoriev I.V."/>
            <person name="Spatafora J.W."/>
            <person name="Berbee M.L."/>
        </authorList>
    </citation>
    <scope>NUCLEOTIDE SEQUENCE [LARGE SCALE GENOMIC DNA]</scope>
    <source>
        <strain evidence="6 7">JEL478</strain>
    </source>
</reference>
<feature type="domain" description="AMP-binding enzyme C-terminal" evidence="5">
    <location>
        <begin position="465"/>
        <end position="546"/>
    </location>
</feature>
<dbReference type="GO" id="GO:0016405">
    <property type="term" value="F:CoA-ligase activity"/>
    <property type="evidence" value="ECO:0007669"/>
    <property type="project" value="TreeGrafter"/>
</dbReference>
<sequence length="569" mass="62688">MTIIRSHASDVAIPDVDIFNFIFPPGPSIGSAVPSKKGKLAYVDGVTDEEIGHDSLKTLCEDFAAVLQGKYGLKERKVLGVFSPNDVHYPIALWGALRIGCVATTANHTYTAEELTHQLRDSGAKVLLTHPVVLPVALDAAKALGIPSERVLLFMRDERDTSQMAFPTIKELISEWGAKRSKGEITLRRFNLGKDAKDTVAFLCYSSGTTGRSKGVMISHKNVVANVCQLNGIQTKEFSELCKDVLMAVLPFYHIYGLILLIHMATFRGNTTVVLPKFEPQHFLSAIQKYKITSLFLVPPIVLFLSQHPAVDQFDTSSVKTILSGAAPLPWESVIQLKKRKGFKNVVVQQGWGMTETATAVTMTPLDDVRVNSVGPILPNIEVKLVDPDNHEAVGVGKEGEIWVRGPNVTYLGYLNNKKATEETFKDGWLLSGDIAVADKDGHLYIRDRMKELIKVKGLQVAPAELEALLLEHPAVADSCVVQVPDDRAGELPRAYVVLKESHERNNLDDIKASINSLFESRLARHKQLAGGIVVVDSIPKTASGKLLRRNLRDRAKQEWAVEKRSARL</sequence>
<dbReference type="InterPro" id="IPR025110">
    <property type="entry name" value="AMP-bd_C"/>
</dbReference>
<dbReference type="InterPro" id="IPR045851">
    <property type="entry name" value="AMP-bd_C_sf"/>
</dbReference>
<keyword evidence="3" id="KW-0812">Transmembrane</keyword>
<keyword evidence="2" id="KW-0436">Ligase</keyword>
<dbReference type="OMA" id="NENILHM"/>
<dbReference type="Gene3D" id="2.30.38.10">
    <property type="entry name" value="Luciferase, Domain 3"/>
    <property type="match status" value="1"/>
</dbReference>
<dbReference type="Gene3D" id="3.40.50.980">
    <property type="match status" value="2"/>
</dbReference>
<keyword evidence="7" id="KW-1185">Reference proteome</keyword>
<evidence type="ECO:0000259" key="5">
    <source>
        <dbReference type="Pfam" id="PF13193"/>
    </source>
</evidence>
<comment type="similarity">
    <text evidence="1">Belongs to the ATP-dependent AMP-binding enzyme family.</text>
</comment>
<keyword evidence="3" id="KW-1133">Transmembrane helix</keyword>
<name>A0A138ZXT2_GONPJ</name>
<dbReference type="Pfam" id="PF13193">
    <property type="entry name" value="AMP-binding_C"/>
    <property type="match status" value="1"/>
</dbReference>
<dbReference type="PROSITE" id="PS00455">
    <property type="entry name" value="AMP_BINDING"/>
    <property type="match status" value="1"/>
</dbReference>
<dbReference type="FunFam" id="3.30.300.30:FF:000007">
    <property type="entry name" value="4-coumarate--CoA ligase 2"/>
    <property type="match status" value="1"/>
</dbReference>
<feature type="domain" description="AMP-dependent synthetase/ligase" evidence="4">
    <location>
        <begin position="36"/>
        <end position="410"/>
    </location>
</feature>
<protein>
    <submittedName>
        <fullName evidence="6">Putative amp-binding enzyme</fullName>
    </submittedName>
</protein>
<dbReference type="EMBL" id="KQ965888">
    <property type="protein sequence ID" value="KXS09105.1"/>
    <property type="molecule type" value="Genomic_DNA"/>
</dbReference>
<evidence type="ECO:0000313" key="6">
    <source>
        <dbReference type="EMBL" id="KXS09105.1"/>
    </source>
</evidence>